<dbReference type="InterPro" id="IPR053615">
    <property type="entry name" value="PCNA-interact_regulator"/>
</dbReference>
<gene>
    <name evidence="1" type="ORF">RBI02_07170</name>
</gene>
<dbReference type="AlphaFoldDB" id="A0AAE4NX49"/>
<proteinExistence type="predicted"/>
<organism evidence="1 2">
    <name type="scientific">Thermococcus waiotapuensis</name>
    <dbReference type="NCBI Taxonomy" id="90909"/>
    <lineage>
        <taxon>Archaea</taxon>
        <taxon>Methanobacteriati</taxon>
        <taxon>Methanobacteriota</taxon>
        <taxon>Thermococci</taxon>
        <taxon>Thermococcales</taxon>
        <taxon>Thermococcaceae</taxon>
        <taxon>Thermococcus</taxon>
    </lineage>
</organism>
<comment type="caution">
    <text evidence="1">The sequence shown here is derived from an EMBL/GenBank/DDBJ whole genome shotgun (WGS) entry which is preliminary data.</text>
</comment>
<evidence type="ECO:0000313" key="2">
    <source>
        <dbReference type="Proteomes" id="UP001245683"/>
    </source>
</evidence>
<accession>A0AAE4NX49</accession>
<dbReference type="RefSeq" id="WP_010478823.1">
    <property type="nucleotide sequence ID" value="NZ_JAVDZE010000003.1"/>
</dbReference>
<reference evidence="1 2" key="1">
    <citation type="submission" date="2023-08" db="EMBL/GenBank/DDBJ databases">
        <title>Draft genome sequence of Thermococcus waiotapuensis WT1T, a thermophilic sulphur-dependent archaeon from order Thermococcales.</title>
        <authorList>
            <person name="Manners S.H."/>
            <person name="Carere C.R."/>
            <person name="Dhami M.K."/>
            <person name="Dobson R.C.J."/>
            <person name="Stott M.B."/>
        </authorList>
    </citation>
    <scope>NUCLEOTIDE SEQUENCE [LARGE SCALE GENOMIC DNA]</scope>
    <source>
        <strain evidence="1 2">WT1</strain>
    </source>
</reference>
<evidence type="ECO:0000313" key="1">
    <source>
        <dbReference type="EMBL" id="MDV3104312.1"/>
    </source>
</evidence>
<keyword evidence="2" id="KW-1185">Reference proteome</keyword>
<sequence length="63" mass="7450">MYRRIDEFIEAGGSVKKEEEPEKRKKRLKETSLDAFLPAEHVAYFKQLRIGSKKIRNAKIEEL</sequence>
<protein>
    <submittedName>
        <fullName evidence="1">PCNA-inhibitor</fullName>
    </submittedName>
</protein>
<dbReference type="NCBIfam" id="NF041142">
    <property type="entry name" value="PCNA_Inhib"/>
    <property type="match status" value="1"/>
</dbReference>
<name>A0AAE4NX49_9EURY</name>
<dbReference type="Proteomes" id="UP001245683">
    <property type="component" value="Unassembled WGS sequence"/>
</dbReference>
<dbReference type="EMBL" id="JAVDZE010000003">
    <property type="protein sequence ID" value="MDV3104312.1"/>
    <property type="molecule type" value="Genomic_DNA"/>
</dbReference>